<comment type="caution">
    <text evidence="1">The sequence shown here is derived from an EMBL/GenBank/DDBJ whole genome shotgun (WGS) entry which is preliminary data.</text>
</comment>
<dbReference type="Proteomes" id="UP000220527">
    <property type="component" value="Unassembled WGS sequence"/>
</dbReference>
<dbReference type="OrthoDB" id="165085at2"/>
<dbReference type="EMBL" id="NQWI01000003">
    <property type="protein sequence ID" value="PDW04838.1"/>
    <property type="molecule type" value="Genomic_DNA"/>
</dbReference>
<reference evidence="2" key="1">
    <citation type="submission" date="2017-08" db="EMBL/GenBank/DDBJ databases">
        <authorList>
            <person name="Grouzdev D.S."/>
            <person name="Gaisin V.A."/>
            <person name="Rysina M.S."/>
            <person name="Gorlenko V.M."/>
        </authorList>
    </citation>
    <scope>NUCLEOTIDE SEQUENCE [LARGE SCALE GENOMIC DNA]</scope>
    <source>
        <strain evidence="2">Kir15-3F</strain>
    </source>
</reference>
<dbReference type="AlphaFoldDB" id="A0A2A6RPN7"/>
<gene>
    <name evidence="1" type="ORF">CJ255_01115</name>
</gene>
<name>A0A2A6RPN7_9CHLR</name>
<proteinExistence type="predicted"/>
<dbReference type="RefSeq" id="WP_097642250.1">
    <property type="nucleotide sequence ID" value="NZ_NQWI01000003.1"/>
</dbReference>
<evidence type="ECO:0000313" key="2">
    <source>
        <dbReference type="Proteomes" id="UP000220527"/>
    </source>
</evidence>
<sequence length="104" mass="11400">MTTVDEVRTAALQLSRGDQLQLIQELLRGMQDSYQQSGGAIPSTVRRTPPITDLADLAADFWPEDESADAINAFIAQERSADRMSDRSLLREADVVDCPVALPP</sequence>
<keyword evidence="2" id="KW-1185">Reference proteome</keyword>
<accession>A0A2A6RPN7</accession>
<protein>
    <submittedName>
        <fullName evidence="1">Uncharacterized protein</fullName>
    </submittedName>
</protein>
<evidence type="ECO:0000313" key="1">
    <source>
        <dbReference type="EMBL" id="PDW04838.1"/>
    </source>
</evidence>
<organism evidence="1 2">
    <name type="scientific">Candidatus Viridilinea mediisalina</name>
    <dbReference type="NCBI Taxonomy" id="2024553"/>
    <lineage>
        <taxon>Bacteria</taxon>
        <taxon>Bacillati</taxon>
        <taxon>Chloroflexota</taxon>
        <taxon>Chloroflexia</taxon>
        <taxon>Chloroflexales</taxon>
        <taxon>Chloroflexineae</taxon>
        <taxon>Oscillochloridaceae</taxon>
        <taxon>Candidatus Viridilinea</taxon>
    </lineage>
</organism>